<dbReference type="Proteomes" id="UP000315783">
    <property type="component" value="Unassembled WGS sequence"/>
</dbReference>
<dbReference type="GO" id="GO:0052689">
    <property type="term" value="F:carboxylic ester hydrolase activity"/>
    <property type="evidence" value="ECO:0007669"/>
    <property type="project" value="TreeGrafter"/>
</dbReference>
<feature type="domain" description="Phospholipase/carboxylesterase/thioesterase" evidence="2">
    <location>
        <begin position="13"/>
        <end position="170"/>
    </location>
</feature>
<dbReference type="InterPro" id="IPR050565">
    <property type="entry name" value="LYPA1-2/EST-like"/>
</dbReference>
<dbReference type="AlphaFoldDB" id="A0A545V4T9"/>
<evidence type="ECO:0000313" key="4">
    <source>
        <dbReference type="Proteomes" id="UP000315783"/>
    </source>
</evidence>
<proteinExistence type="inferred from homology"/>
<sequence>MQHNAHVHGPAQGQAHTCTVIFLHGRDSGAREFADELFESEASSGLAAAHTEQDRTLRGLLPTVRWVFPAAAMLHSQRFDAELCQWFDMWSVEDPEAESEIQRSGLQDSIKRVLALLETEEKLVPRNRIFLCGISQGFATALSLLFCDGRGGFAGLIGLCSWLPFSSVAEATIEGHKSETSLFSTLQDLYCFGQDVAVARPLPDRMLTTPVFLGHALDDAVVPVANGRRMKNVLSALGLDVEWHEYADGGHWVNEPQGVDDMLVFIKANCKQVA</sequence>
<dbReference type="Gene3D" id="3.40.50.1820">
    <property type="entry name" value="alpha/beta hydrolase"/>
    <property type="match status" value="1"/>
</dbReference>
<dbReference type="OrthoDB" id="2418081at2759"/>
<keyword evidence="4" id="KW-1185">Reference proteome</keyword>
<evidence type="ECO:0000259" key="2">
    <source>
        <dbReference type="Pfam" id="PF02230"/>
    </source>
</evidence>
<comment type="similarity">
    <text evidence="1">Belongs to the AB hydrolase superfamily. AB hydrolase 2 family.</text>
</comment>
<organism evidence="3 4">
    <name type="scientific">Cordyceps javanica</name>
    <dbReference type="NCBI Taxonomy" id="43265"/>
    <lineage>
        <taxon>Eukaryota</taxon>
        <taxon>Fungi</taxon>
        <taxon>Dikarya</taxon>
        <taxon>Ascomycota</taxon>
        <taxon>Pezizomycotina</taxon>
        <taxon>Sordariomycetes</taxon>
        <taxon>Hypocreomycetidae</taxon>
        <taxon>Hypocreales</taxon>
        <taxon>Cordycipitaceae</taxon>
        <taxon>Cordyceps</taxon>
    </lineage>
</organism>
<protein>
    <submittedName>
        <fullName evidence="3">Phospholipase/Carboxylesterase</fullName>
    </submittedName>
</protein>
<dbReference type="PANTHER" id="PTHR10655">
    <property type="entry name" value="LYSOPHOSPHOLIPASE-RELATED"/>
    <property type="match status" value="1"/>
</dbReference>
<name>A0A545V4T9_9HYPO</name>
<dbReference type="EMBL" id="SPUK01000005">
    <property type="protein sequence ID" value="TQV96739.1"/>
    <property type="molecule type" value="Genomic_DNA"/>
</dbReference>
<dbReference type="PANTHER" id="PTHR10655:SF63">
    <property type="entry name" value="PHOSPHOLIPASE_CARBOXYLESTERASE_THIOESTERASE DOMAIN-CONTAINING PROTEIN"/>
    <property type="match status" value="1"/>
</dbReference>
<dbReference type="Pfam" id="PF02230">
    <property type="entry name" value="Abhydrolase_2"/>
    <property type="match status" value="2"/>
</dbReference>
<dbReference type="InterPro" id="IPR003140">
    <property type="entry name" value="PLipase/COase/thioEstase"/>
</dbReference>
<dbReference type="STRING" id="43265.A0A545V4T9"/>
<comment type="caution">
    <text evidence="3">The sequence shown here is derived from an EMBL/GenBank/DDBJ whole genome shotgun (WGS) entry which is preliminary data.</text>
</comment>
<evidence type="ECO:0000313" key="3">
    <source>
        <dbReference type="EMBL" id="TQV96739.1"/>
    </source>
</evidence>
<evidence type="ECO:0000256" key="1">
    <source>
        <dbReference type="ARBA" id="ARBA00006499"/>
    </source>
</evidence>
<reference evidence="3 4" key="1">
    <citation type="journal article" date="2019" name="Appl. Microbiol. Biotechnol.">
        <title>Genome sequence of Isaria javanica and comparative genome analysis insights into family S53 peptidase evolution in fungal entomopathogens.</title>
        <authorList>
            <person name="Lin R."/>
            <person name="Zhang X."/>
            <person name="Xin B."/>
            <person name="Zou M."/>
            <person name="Gao Y."/>
            <person name="Qin F."/>
            <person name="Hu Q."/>
            <person name="Xie B."/>
            <person name="Cheng X."/>
        </authorList>
    </citation>
    <scope>NUCLEOTIDE SEQUENCE [LARGE SCALE GENOMIC DNA]</scope>
    <source>
        <strain evidence="3 4">IJ1G</strain>
    </source>
</reference>
<dbReference type="GO" id="GO:0008474">
    <property type="term" value="F:palmitoyl-(protein) hydrolase activity"/>
    <property type="evidence" value="ECO:0007669"/>
    <property type="project" value="TreeGrafter"/>
</dbReference>
<accession>A0A545V4T9</accession>
<dbReference type="SUPFAM" id="SSF53474">
    <property type="entry name" value="alpha/beta-Hydrolases"/>
    <property type="match status" value="1"/>
</dbReference>
<gene>
    <name evidence="3" type="ORF">IF1G_03979</name>
</gene>
<dbReference type="InterPro" id="IPR029058">
    <property type="entry name" value="AB_hydrolase_fold"/>
</dbReference>
<dbReference type="GO" id="GO:0005737">
    <property type="term" value="C:cytoplasm"/>
    <property type="evidence" value="ECO:0007669"/>
    <property type="project" value="TreeGrafter"/>
</dbReference>
<feature type="domain" description="Phospholipase/carboxylesterase/thioesterase" evidence="2">
    <location>
        <begin position="208"/>
        <end position="268"/>
    </location>
</feature>